<protein>
    <recommendedName>
        <fullName evidence="5">3-oxoacyl-[acyl-carrier-protein] reductase</fullName>
        <ecNumber evidence="5">1.1.1.100</ecNumber>
    </recommendedName>
</protein>
<evidence type="ECO:0000256" key="5">
    <source>
        <dbReference type="RuleBase" id="RU366074"/>
    </source>
</evidence>
<evidence type="ECO:0000256" key="2">
    <source>
        <dbReference type="ARBA" id="ARBA00023002"/>
    </source>
</evidence>
<dbReference type="GO" id="GO:0004316">
    <property type="term" value="F:3-oxoacyl-[acyl-carrier-protein] reductase (NADPH) activity"/>
    <property type="evidence" value="ECO:0007669"/>
    <property type="project" value="UniProtKB-UniRule"/>
</dbReference>
<dbReference type="InterPro" id="IPR002347">
    <property type="entry name" value="SDR_fam"/>
</dbReference>
<dbReference type="Pfam" id="PF13561">
    <property type="entry name" value="adh_short_C2"/>
    <property type="match status" value="1"/>
</dbReference>
<reference evidence="8" key="1">
    <citation type="submission" date="2011-02" db="EMBL/GenBank/DDBJ databases">
        <title>Complete sequence of Spirochaeta sp. Buddy.</title>
        <authorList>
            <person name="Lucas S."/>
            <person name="Copeland A."/>
            <person name="Lapidus A."/>
            <person name="Cheng J.-F."/>
            <person name="Goodwin L."/>
            <person name="Pitluck S."/>
            <person name="Zeytun A."/>
            <person name="Detter J.C."/>
            <person name="Han C."/>
            <person name="Tapia R."/>
            <person name="Land M."/>
            <person name="Hauser L."/>
            <person name="Kyrpides N."/>
            <person name="Ivanova N."/>
            <person name="Mikhailova N."/>
            <person name="Pagani I."/>
            <person name="Ritalahti K.M."/>
            <person name="Loeffler F.E."/>
            <person name="Woyke T."/>
        </authorList>
    </citation>
    <scope>NUCLEOTIDE SEQUENCE [LARGE SCALE GENOMIC DNA]</scope>
    <source>
        <strain evidence="8">ATCC BAA-1886 / DSM 22777 / Buddy</strain>
    </source>
</reference>
<comment type="pathway">
    <text evidence="5">Lipid metabolism; fatty acid biosynthesis.</text>
</comment>
<dbReference type="Gene3D" id="3.40.50.720">
    <property type="entry name" value="NAD(P)-binding Rossmann-like Domain"/>
    <property type="match status" value="1"/>
</dbReference>
<evidence type="ECO:0000313" key="7">
    <source>
        <dbReference type="EMBL" id="ADY12303.1"/>
    </source>
</evidence>
<dbReference type="InterPro" id="IPR011284">
    <property type="entry name" value="3oxo_ACP_reduc"/>
</dbReference>
<dbReference type="STRING" id="158189.SpiBuddy_0470"/>
<evidence type="ECO:0000256" key="1">
    <source>
        <dbReference type="ARBA" id="ARBA00006484"/>
    </source>
</evidence>
<dbReference type="GO" id="GO:0051287">
    <property type="term" value="F:NAD binding"/>
    <property type="evidence" value="ECO:0007669"/>
    <property type="project" value="UniProtKB-UniRule"/>
</dbReference>
<dbReference type="PROSITE" id="PS00061">
    <property type="entry name" value="ADH_SHORT"/>
    <property type="match status" value="1"/>
</dbReference>
<comment type="subunit">
    <text evidence="5">Homotetramer.</text>
</comment>
<keyword evidence="5" id="KW-0276">Fatty acid metabolism</keyword>
<dbReference type="InterPro" id="IPR036291">
    <property type="entry name" value="NAD(P)-bd_dom_sf"/>
</dbReference>
<dbReference type="UniPathway" id="UPA00094"/>
<feature type="domain" description="Ketoreductase" evidence="6">
    <location>
        <begin position="5"/>
        <end position="179"/>
    </location>
</feature>
<dbReference type="eggNOG" id="COG1028">
    <property type="taxonomic scope" value="Bacteria"/>
</dbReference>
<dbReference type="GO" id="GO:0006633">
    <property type="term" value="P:fatty acid biosynthetic process"/>
    <property type="evidence" value="ECO:0007669"/>
    <property type="project" value="UniProtKB-UniPathway"/>
</dbReference>
<dbReference type="PANTHER" id="PTHR42760">
    <property type="entry name" value="SHORT-CHAIN DEHYDROGENASES/REDUCTASES FAMILY MEMBER"/>
    <property type="match status" value="1"/>
</dbReference>
<dbReference type="EC" id="1.1.1.100" evidence="5"/>
<comment type="function">
    <text evidence="5">Catalyzes the NADPH-dependent reduction of beta-ketoacyl-ACP substrates to beta-hydroxyacyl-ACP products, the first reductive step in the elongation cycle of fatty acid biosynthesis.</text>
</comment>
<keyword evidence="5" id="KW-0275">Fatty acid biosynthesis</keyword>
<dbReference type="FunFam" id="3.40.50.720:FF:000173">
    <property type="entry name" value="3-oxoacyl-[acyl-carrier protein] reductase"/>
    <property type="match status" value="1"/>
</dbReference>
<dbReference type="NCBIfam" id="NF005559">
    <property type="entry name" value="PRK07231.1"/>
    <property type="match status" value="1"/>
</dbReference>
<dbReference type="EMBL" id="CP002541">
    <property type="protein sequence ID" value="ADY12303.1"/>
    <property type="molecule type" value="Genomic_DNA"/>
</dbReference>
<dbReference type="PRINTS" id="PR00080">
    <property type="entry name" value="SDRFAMILY"/>
</dbReference>
<dbReference type="PANTHER" id="PTHR42760:SF133">
    <property type="entry name" value="3-OXOACYL-[ACYL-CARRIER-PROTEIN] REDUCTASE"/>
    <property type="match status" value="1"/>
</dbReference>
<feature type="binding site" evidence="4">
    <location>
        <begin position="11"/>
        <end position="14"/>
    </location>
    <ligand>
        <name>NADP(+)</name>
        <dbReference type="ChEBI" id="CHEBI:58349"/>
    </ligand>
</feature>
<feature type="binding site" evidence="4">
    <location>
        <position position="78"/>
    </location>
    <ligand>
        <name>NADP(+)</name>
        <dbReference type="ChEBI" id="CHEBI:58349"/>
    </ligand>
</feature>
<dbReference type="NCBIfam" id="NF009466">
    <property type="entry name" value="PRK12826.1-2"/>
    <property type="match status" value="1"/>
</dbReference>
<dbReference type="PRINTS" id="PR00081">
    <property type="entry name" value="GDHRDH"/>
</dbReference>
<name>F0RUE1_SPHGB</name>
<dbReference type="KEGG" id="sbu:SpiBuddy_0470"/>
<evidence type="ECO:0000259" key="6">
    <source>
        <dbReference type="SMART" id="SM00822"/>
    </source>
</evidence>
<dbReference type="InterPro" id="IPR057326">
    <property type="entry name" value="KR_dom"/>
</dbReference>
<accession>F0RUE1</accession>
<keyword evidence="4 5" id="KW-0521">NADP</keyword>
<dbReference type="HOGENOM" id="CLU_010194_1_3_12"/>
<proteinExistence type="inferred from homology"/>
<feature type="binding site" evidence="4">
    <location>
        <begin position="143"/>
        <end position="147"/>
    </location>
    <ligand>
        <name>NADP(+)</name>
        <dbReference type="ChEBI" id="CHEBI:58349"/>
    </ligand>
</feature>
<evidence type="ECO:0000256" key="3">
    <source>
        <dbReference type="PIRSR" id="PIRSR611284-1"/>
    </source>
</evidence>
<gene>
    <name evidence="7" type="ordered locus">SpiBuddy_0470</name>
</gene>
<sequence>MSEQKHALVTGGSRGIGREIVKVLLSEGYAVWSLSRSKSEEHENLHHVGCDMADRSSVEAALETVIKEAGTLDVLVNNAGITRDGLIMRMKDEAWDEVLAVNLTSVFLTCRRISRLMANQRKGSIINISSVVGIMGNGGQTNYAASKAGIIGFSKSLARELSARNVRVNVIAPGFIDTAMTEVLSETIRLQIATQIPLGRIGKAEEVANAVAFLASEKASYITGQVLAVDGGMAM</sequence>
<dbReference type="NCBIfam" id="TIGR01830">
    <property type="entry name" value="3oxo_ACP_reduc"/>
    <property type="match status" value="1"/>
</dbReference>
<dbReference type="CDD" id="cd05333">
    <property type="entry name" value="BKR_SDR_c"/>
    <property type="match status" value="1"/>
</dbReference>
<feature type="binding site" evidence="4">
    <location>
        <position position="176"/>
    </location>
    <ligand>
        <name>NADP(+)</name>
        <dbReference type="ChEBI" id="CHEBI:58349"/>
    </ligand>
</feature>
<evidence type="ECO:0000313" key="8">
    <source>
        <dbReference type="Proteomes" id="UP000008466"/>
    </source>
</evidence>
<keyword evidence="8" id="KW-1185">Reference proteome</keyword>
<dbReference type="SMART" id="SM00822">
    <property type="entry name" value="PKS_KR"/>
    <property type="match status" value="1"/>
</dbReference>
<keyword evidence="5" id="KW-0443">Lipid metabolism</keyword>
<dbReference type="RefSeq" id="WP_013606156.1">
    <property type="nucleotide sequence ID" value="NC_015152.1"/>
</dbReference>
<feature type="active site" description="Proton acceptor" evidence="3">
    <location>
        <position position="143"/>
    </location>
</feature>
<organism evidence="7 8">
    <name type="scientific">Sphaerochaeta globosa (strain ATCC BAA-1886 / DSM 22777 / Buddy)</name>
    <name type="common">Spirochaeta sp. (strain Buddy)</name>
    <dbReference type="NCBI Taxonomy" id="158189"/>
    <lineage>
        <taxon>Bacteria</taxon>
        <taxon>Pseudomonadati</taxon>
        <taxon>Spirochaetota</taxon>
        <taxon>Spirochaetia</taxon>
        <taxon>Spirochaetales</taxon>
        <taxon>Sphaerochaetaceae</taxon>
        <taxon>Sphaerochaeta</taxon>
    </lineage>
</organism>
<dbReference type="InterPro" id="IPR020904">
    <property type="entry name" value="Sc_DH/Rdtase_CS"/>
</dbReference>
<comment type="catalytic activity">
    <reaction evidence="5">
        <text>a (3R)-hydroxyacyl-[ACP] + NADP(+) = a 3-oxoacyl-[ACP] + NADPH + H(+)</text>
        <dbReference type="Rhea" id="RHEA:17397"/>
        <dbReference type="Rhea" id="RHEA-COMP:9916"/>
        <dbReference type="Rhea" id="RHEA-COMP:9945"/>
        <dbReference type="ChEBI" id="CHEBI:15378"/>
        <dbReference type="ChEBI" id="CHEBI:57783"/>
        <dbReference type="ChEBI" id="CHEBI:58349"/>
        <dbReference type="ChEBI" id="CHEBI:78776"/>
        <dbReference type="ChEBI" id="CHEBI:78827"/>
        <dbReference type="EC" id="1.1.1.100"/>
    </reaction>
</comment>
<evidence type="ECO:0000256" key="4">
    <source>
        <dbReference type="PIRSR" id="PIRSR611284-2"/>
    </source>
</evidence>
<dbReference type="SUPFAM" id="SSF51735">
    <property type="entry name" value="NAD(P)-binding Rossmann-fold domains"/>
    <property type="match status" value="1"/>
</dbReference>
<dbReference type="Proteomes" id="UP000008466">
    <property type="component" value="Chromosome"/>
</dbReference>
<dbReference type="AlphaFoldDB" id="F0RUE1"/>
<keyword evidence="5" id="KW-0444">Lipid biosynthesis</keyword>
<keyword evidence="2 5" id="KW-0560">Oxidoreductase</keyword>
<dbReference type="OrthoDB" id="9803333at2"/>
<comment type="similarity">
    <text evidence="1 5">Belongs to the short-chain dehydrogenases/reductases (SDR) family.</text>
</comment>